<dbReference type="Gene3D" id="3.10.20.70">
    <property type="entry name" value="Glutamine synthetase, N-terminal domain"/>
    <property type="match status" value="1"/>
</dbReference>
<dbReference type="SUPFAM" id="SSF55931">
    <property type="entry name" value="Glutamine synthetase/guanido kinase"/>
    <property type="match status" value="1"/>
</dbReference>
<dbReference type="Gene3D" id="3.30.590.10">
    <property type="entry name" value="Glutamine synthetase/guanido kinase, catalytic domain"/>
    <property type="match status" value="1"/>
</dbReference>
<evidence type="ECO:0000259" key="5">
    <source>
        <dbReference type="PROSITE" id="PS51987"/>
    </source>
</evidence>
<dbReference type="SUPFAM" id="SSF54368">
    <property type="entry name" value="Glutamine synthetase, N-terminal domain"/>
    <property type="match status" value="1"/>
</dbReference>
<dbReference type="PANTHER" id="PTHR43785:SF12">
    <property type="entry name" value="TYPE-1 GLUTAMINE SYNTHETASE 2"/>
    <property type="match status" value="1"/>
</dbReference>
<evidence type="ECO:0000313" key="6">
    <source>
        <dbReference type="EMBL" id="MCQ4632950.1"/>
    </source>
</evidence>
<dbReference type="PANTHER" id="PTHR43785">
    <property type="entry name" value="GAMMA-GLUTAMYLPUTRESCINE SYNTHETASE"/>
    <property type="match status" value="1"/>
</dbReference>
<dbReference type="InterPro" id="IPR014746">
    <property type="entry name" value="Gln_synth/guanido_kin_cat_dom"/>
</dbReference>
<evidence type="ECO:0000256" key="2">
    <source>
        <dbReference type="ARBA" id="ARBA00022598"/>
    </source>
</evidence>
<name>A0ABT1RCM4_9HYPH</name>
<dbReference type="PROSITE" id="PS51987">
    <property type="entry name" value="GS_CATALYTIC"/>
    <property type="match status" value="1"/>
</dbReference>
<protein>
    <submittedName>
        <fullName evidence="6">Glutamine synthetase family protein</fullName>
    </submittedName>
</protein>
<proteinExistence type="inferred from homology"/>
<dbReference type="EMBL" id="WHSB02000009">
    <property type="protein sequence ID" value="MCQ4632950.1"/>
    <property type="molecule type" value="Genomic_DNA"/>
</dbReference>
<dbReference type="SMART" id="SM01230">
    <property type="entry name" value="Gln-synt_C"/>
    <property type="match status" value="1"/>
</dbReference>
<dbReference type="InterPro" id="IPR008146">
    <property type="entry name" value="Gln_synth_cat_dom"/>
</dbReference>
<dbReference type="InterPro" id="IPR036651">
    <property type="entry name" value="Gln_synt_N_sf"/>
</dbReference>
<keyword evidence="2" id="KW-0436">Ligase</keyword>
<keyword evidence="7" id="KW-1185">Reference proteome</keyword>
<reference evidence="6" key="1">
    <citation type="submission" date="2021-07" db="EMBL/GenBank/DDBJ databases">
        <title>Shinella sp. nov., a novel member of the genus Shinella from water.</title>
        <authorList>
            <person name="Deng Y."/>
        </authorList>
    </citation>
    <scope>NUCLEOTIDE SEQUENCE</scope>
    <source>
        <strain evidence="6">CPCC 100929</strain>
    </source>
</reference>
<accession>A0ABT1RCM4</accession>
<comment type="similarity">
    <text evidence="3 4">Belongs to the glutamine synthetase family.</text>
</comment>
<dbReference type="Pfam" id="PF00120">
    <property type="entry name" value="Gln-synt_C"/>
    <property type="match status" value="1"/>
</dbReference>
<gene>
    <name evidence="6" type="ORF">GB927_023110</name>
</gene>
<comment type="caution">
    <text evidence="6">The sequence shown here is derived from an EMBL/GenBank/DDBJ whole genome shotgun (WGS) entry which is preliminary data.</text>
</comment>
<evidence type="ECO:0000313" key="7">
    <source>
        <dbReference type="Proteomes" id="UP000996601"/>
    </source>
</evidence>
<organism evidence="6 7">
    <name type="scientific">Shinella lacus</name>
    <dbReference type="NCBI Taxonomy" id="2654216"/>
    <lineage>
        <taxon>Bacteria</taxon>
        <taxon>Pseudomonadati</taxon>
        <taxon>Pseudomonadota</taxon>
        <taxon>Alphaproteobacteria</taxon>
        <taxon>Hyphomicrobiales</taxon>
        <taxon>Rhizobiaceae</taxon>
        <taxon>Shinella</taxon>
    </lineage>
</organism>
<evidence type="ECO:0000256" key="3">
    <source>
        <dbReference type="PROSITE-ProRule" id="PRU01331"/>
    </source>
</evidence>
<dbReference type="Proteomes" id="UP000996601">
    <property type="component" value="Unassembled WGS sequence"/>
</dbReference>
<evidence type="ECO:0000256" key="4">
    <source>
        <dbReference type="RuleBase" id="RU000384"/>
    </source>
</evidence>
<evidence type="ECO:0000256" key="1">
    <source>
        <dbReference type="ARBA" id="ARBA00001946"/>
    </source>
</evidence>
<feature type="domain" description="GS catalytic" evidence="5">
    <location>
        <begin position="120"/>
        <end position="453"/>
    </location>
</feature>
<sequence length="453" mass="49228">MEKTMTPSEESNWLITADGVESIQAVVCDLNGILRGKRVPVGQAEKVLKGGIRMPLSIVGVDVWGEDIVGSSHVFASGDMDGICAATGRGALPVSWTLKPSAVVPLWLFKENGEPFLADPRQALANIVRQYHELGLRPVVASEMEFYLIDAEPDHAQPPISPYTGKRLDSDAILSIDELDDFGQFFSDVYAECERQNVPADSAVAENGIGQFEINLMHSDDPLKAADDALFFKRIVKGIARKHGFAATFMAKPYGMRSGSGMHMHFSLIDADGNNVFDDGSAEGSDIMKHAVAGLTRGMAESTLLFAPHFNSYRRLRPDTHAPTSVSWGYENRTAAIRIPGGSNKARRIEHRVAGADANPYLVMAGILGAALVGIRNKWEPPAPVSGRAYLSQLPRIPSEWGSAVTAFENGSIVSEIFDADLRSMLIACKRQEIAGFAEQVTDFEFSAYLEIV</sequence>
<comment type="cofactor">
    <cofactor evidence="1">
        <name>Mg(2+)</name>
        <dbReference type="ChEBI" id="CHEBI:18420"/>
    </cofactor>
</comment>